<evidence type="ECO:0000313" key="6">
    <source>
        <dbReference type="EMBL" id="GAA3032469.1"/>
    </source>
</evidence>
<protein>
    <recommendedName>
        <fullName evidence="8">RNA polymerase subunit sigma-70</fullName>
    </recommendedName>
</protein>
<dbReference type="EMBL" id="BAAAUF010000010">
    <property type="protein sequence ID" value="GAA3032469.1"/>
    <property type="molecule type" value="Genomic_DNA"/>
</dbReference>
<reference evidence="7" key="1">
    <citation type="journal article" date="2019" name="Int. J. Syst. Evol. Microbiol.">
        <title>The Global Catalogue of Microorganisms (GCM) 10K type strain sequencing project: providing services to taxonomists for standard genome sequencing and annotation.</title>
        <authorList>
            <consortium name="The Broad Institute Genomics Platform"/>
            <consortium name="The Broad Institute Genome Sequencing Center for Infectious Disease"/>
            <person name="Wu L."/>
            <person name="Ma J."/>
        </authorList>
    </citation>
    <scope>NUCLEOTIDE SEQUENCE [LARGE SCALE GENOMIC DNA]</scope>
    <source>
        <strain evidence="7">JCM 9091</strain>
    </source>
</reference>
<gene>
    <name evidence="6" type="ORF">GCM10010448_13130</name>
</gene>
<proteinExistence type="inferred from homology"/>
<evidence type="ECO:0000256" key="1">
    <source>
        <dbReference type="ARBA" id="ARBA00010641"/>
    </source>
</evidence>
<comment type="similarity">
    <text evidence="1">Belongs to the sigma-70 factor family. ECF subfamily.</text>
</comment>
<dbReference type="InterPro" id="IPR013325">
    <property type="entry name" value="RNA_pol_sigma_r2"/>
</dbReference>
<evidence type="ECO:0000256" key="3">
    <source>
        <dbReference type="ARBA" id="ARBA00023082"/>
    </source>
</evidence>
<sequence length="280" mass="30844">MTQSPVSPQPRPARPAVTPSQAFDALYGSCAPALVRQTYLLTGRRELARESVERAFQQAWQRWPEVAVDPDPAGWVRAAAHDWALSPRHRFRLRHRRAEPPPADPSDRALLHALLTLSPARRRTLLLHDGVGLGLPEAAAETQASTPAAAGRLLFARETLAALVPDQAAPEVLRRRLDELATAQHLHAARPPSVRSRAERRTRWGTVGALAFTAAIVGATTQTLRMAQDHYERPVPRGTEIRDLPPRVAQGPLSEEQLELRALLESSPLHGPERVVPEAR</sequence>
<dbReference type="RefSeq" id="WP_308283568.1">
    <property type="nucleotide sequence ID" value="NZ_BAAAUF010000010.1"/>
</dbReference>
<dbReference type="InterPro" id="IPR036388">
    <property type="entry name" value="WH-like_DNA-bd_sf"/>
</dbReference>
<organism evidence="6 7">
    <name type="scientific">Streptomyces glomeratus</name>
    <dbReference type="NCBI Taxonomy" id="284452"/>
    <lineage>
        <taxon>Bacteria</taxon>
        <taxon>Bacillati</taxon>
        <taxon>Actinomycetota</taxon>
        <taxon>Actinomycetes</taxon>
        <taxon>Kitasatosporales</taxon>
        <taxon>Streptomycetaceae</taxon>
        <taxon>Streptomyces</taxon>
    </lineage>
</organism>
<evidence type="ECO:0000313" key="7">
    <source>
        <dbReference type="Proteomes" id="UP001501532"/>
    </source>
</evidence>
<comment type="caution">
    <text evidence="6">The sequence shown here is derived from an EMBL/GenBank/DDBJ whole genome shotgun (WGS) entry which is preliminary data.</text>
</comment>
<dbReference type="Gene3D" id="1.10.10.10">
    <property type="entry name" value="Winged helix-like DNA-binding domain superfamily/Winged helix DNA-binding domain"/>
    <property type="match status" value="1"/>
</dbReference>
<name>A0ABP6L4J8_9ACTN</name>
<dbReference type="PANTHER" id="PTHR43133">
    <property type="entry name" value="RNA POLYMERASE ECF-TYPE SIGMA FACTO"/>
    <property type="match status" value="1"/>
</dbReference>
<keyword evidence="2" id="KW-0805">Transcription regulation</keyword>
<dbReference type="InterPro" id="IPR013324">
    <property type="entry name" value="RNA_pol_sigma_r3/r4-like"/>
</dbReference>
<dbReference type="PANTHER" id="PTHR43133:SF8">
    <property type="entry name" value="RNA POLYMERASE SIGMA FACTOR HI_1459-RELATED"/>
    <property type="match status" value="1"/>
</dbReference>
<keyword evidence="7" id="KW-1185">Reference proteome</keyword>
<evidence type="ECO:0000256" key="2">
    <source>
        <dbReference type="ARBA" id="ARBA00023015"/>
    </source>
</evidence>
<evidence type="ECO:0008006" key="8">
    <source>
        <dbReference type="Google" id="ProtNLM"/>
    </source>
</evidence>
<dbReference type="Proteomes" id="UP001501532">
    <property type="component" value="Unassembled WGS sequence"/>
</dbReference>
<accession>A0ABP6L4J8</accession>
<dbReference type="Gene3D" id="1.10.1740.10">
    <property type="match status" value="1"/>
</dbReference>
<keyword evidence="5" id="KW-0804">Transcription</keyword>
<evidence type="ECO:0000256" key="5">
    <source>
        <dbReference type="ARBA" id="ARBA00023163"/>
    </source>
</evidence>
<dbReference type="InterPro" id="IPR039425">
    <property type="entry name" value="RNA_pol_sigma-70-like"/>
</dbReference>
<keyword evidence="4" id="KW-0238">DNA-binding</keyword>
<keyword evidence="3" id="KW-0731">Sigma factor</keyword>
<dbReference type="SUPFAM" id="SSF88659">
    <property type="entry name" value="Sigma3 and sigma4 domains of RNA polymerase sigma factors"/>
    <property type="match status" value="1"/>
</dbReference>
<evidence type="ECO:0000256" key="4">
    <source>
        <dbReference type="ARBA" id="ARBA00023125"/>
    </source>
</evidence>
<dbReference type="SUPFAM" id="SSF88946">
    <property type="entry name" value="Sigma2 domain of RNA polymerase sigma factors"/>
    <property type="match status" value="1"/>
</dbReference>